<evidence type="ECO:0000256" key="4">
    <source>
        <dbReference type="ARBA" id="ARBA00023125"/>
    </source>
</evidence>
<evidence type="ECO:0000313" key="8">
    <source>
        <dbReference type="Proteomes" id="UP000616769"/>
    </source>
</evidence>
<keyword evidence="4" id="KW-0238">DNA-binding</keyword>
<dbReference type="GO" id="GO:0006298">
    <property type="term" value="P:mismatch repair"/>
    <property type="evidence" value="ECO:0007669"/>
    <property type="project" value="InterPro"/>
</dbReference>
<keyword evidence="3" id="KW-0067">ATP-binding</keyword>
<dbReference type="SMART" id="SM00533">
    <property type="entry name" value="MUTSd"/>
    <property type="match status" value="1"/>
</dbReference>
<dbReference type="SUPFAM" id="SSF52540">
    <property type="entry name" value="P-loop containing nucleoside triphosphate hydrolases"/>
    <property type="match status" value="1"/>
</dbReference>
<dbReference type="InterPro" id="IPR000432">
    <property type="entry name" value="DNA_mismatch_repair_MutS_C"/>
</dbReference>
<dbReference type="InterPro" id="IPR045076">
    <property type="entry name" value="MutS"/>
</dbReference>
<dbReference type="EMBL" id="JXLN01015549">
    <property type="protein sequence ID" value="KPM10623.1"/>
    <property type="molecule type" value="Genomic_DNA"/>
</dbReference>
<dbReference type="PANTHER" id="PTHR11361">
    <property type="entry name" value="DNA MISMATCH REPAIR PROTEIN MUTS FAMILY MEMBER"/>
    <property type="match status" value="1"/>
</dbReference>
<dbReference type="GO" id="GO:0140664">
    <property type="term" value="F:ATP-dependent DNA damage sensor activity"/>
    <property type="evidence" value="ECO:0007669"/>
    <property type="project" value="InterPro"/>
</dbReference>
<dbReference type="GO" id="GO:0005634">
    <property type="term" value="C:nucleus"/>
    <property type="evidence" value="ECO:0007669"/>
    <property type="project" value="TreeGrafter"/>
</dbReference>
<dbReference type="GO" id="GO:0051026">
    <property type="term" value="P:chiasma assembly"/>
    <property type="evidence" value="ECO:0007669"/>
    <property type="project" value="TreeGrafter"/>
</dbReference>
<gene>
    <name evidence="7" type="ORF">QR98_0091820</name>
</gene>
<evidence type="ECO:0000256" key="3">
    <source>
        <dbReference type="ARBA" id="ARBA00022840"/>
    </source>
</evidence>
<dbReference type="InterPro" id="IPR036187">
    <property type="entry name" value="DNA_mismatch_repair_MutS_sf"/>
</dbReference>
<dbReference type="InterPro" id="IPR027417">
    <property type="entry name" value="P-loop_NTPase"/>
</dbReference>
<dbReference type="Pfam" id="PF00488">
    <property type="entry name" value="MutS_V"/>
    <property type="match status" value="1"/>
</dbReference>
<name>A0A132AI81_SARSC</name>
<keyword evidence="2" id="KW-0547">Nucleotide-binding</keyword>
<dbReference type="Proteomes" id="UP000616769">
    <property type="component" value="Unassembled WGS sequence"/>
</dbReference>
<reference evidence="7 8" key="1">
    <citation type="journal article" date="2015" name="Parasit. Vectors">
        <title>Draft genome of the scabies mite.</title>
        <authorList>
            <person name="Rider S.D.Jr."/>
            <person name="Morgan M.S."/>
            <person name="Arlian L.G."/>
        </authorList>
    </citation>
    <scope>NUCLEOTIDE SEQUENCE [LARGE SCALE GENOMIC DNA]</scope>
    <source>
        <strain evidence="7">Arlian Lab</strain>
    </source>
</reference>
<dbReference type="Gene3D" id="1.10.1420.10">
    <property type="match status" value="1"/>
</dbReference>
<dbReference type="SUPFAM" id="SSF48334">
    <property type="entry name" value="DNA repair protein MutS, domain III"/>
    <property type="match status" value="1"/>
</dbReference>
<dbReference type="SMART" id="SM00534">
    <property type="entry name" value="MUTSac"/>
    <property type="match status" value="1"/>
</dbReference>
<feature type="domain" description="DNA mismatch repair proteins mutS family" evidence="6">
    <location>
        <begin position="556"/>
        <end position="716"/>
    </location>
</feature>
<evidence type="ECO:0000259" key="5">
    <source>
        <dbReference type="SMART" id="SM00533"/>
    </source>
</evidence>
<dbReference type="InterPro" id="IPR007696">
    <property type="entry name" value="DNA_mismatch_repair_MutS_core"/>
</dbReference>
<protein>
    <submittedName>
        <fullName evidence="7">MutS protein-like protein 2</fullName>
    </submittedName>
</protein>
<proteinExistence type="inferred from homology"/>
<sequence length="783" mass="90708">MELLHEMFEFKEFSVVKIILNKFTPNNLVISSKCDLSLYNLLRKYSRDLNDNTVETNESVNEESIRDSRFDDDQSCDLFYSDNTIQLNCCNYKLHIVSSKFYNYDQCKAKIMTMNFPQISNLSNTTEKYIYLTSNINFFEINTIKALGVMLHFVEKEFCAKNQGYCFPIKSLTDFIYADLDYFVLMDQFSFEALDIFQNEWHPSILKRSSTKKEGFTLFGIFNTCASKVGSYYLKKIFLQPITDFDVLTDRLQLIELFTEQSNFNLTETLYQFLRNLKDTSVAVNRFQSACFQLSDFMLIRQSTLSVISIKNLIKHSSNFTRGNNLKTFKIITEELSPSLNEIAECLDKVINFRKSKETGKIIITKGIDKELDQLKFSFNKLPEILKMALSTEDLVNDLVQENHLQITIVYLPQLGFMLKLLLIETQKIGDLSKYGLELIFCAEDSAYYKNSQTNRFDQIFGDILSEINDRTHQILVLVKDFLLPRMESLRHAVHHCAYLDAILAMAKTALTYDFVRPRLTCSRQFHIESGRHPLYELMTSNFFVPNDYFSDDGPNKAVVVYGMNGSGKTVYLKQVCLIIYMAHIGSFVPAKSAEITLIDKIFTRIKTPESVSTQLSTFKHDLNQMIMAVKYAKQRSLVVADLFGKSTTLYDGIALLKAYMNFWNTGNNRPYLMISTKFKTVCEWAIKHQIKCLSLENFGINLRLFKLKQFDEKLTSHSSSMLAPAATNFFGFSHEKREELLKKLCEKQQIYIKLADMILNNCSPQEVMEFLLTNQEIFNNFN</sequence>
<organism evidence="7 8">
    <name type="scientific">Sarcoptes scabiei</name>
    <name type="common">Itch mite</name>
    <name type="synonym">Acarus scabiei</name>
    <dbReference type="NCBI Taxonomy" id="52283"/>
    <lineage>
        <taxon>Eukaryota</taxon>
        <taxon>Metazoa</taxon>
        <taxon>Ecdysozoa</taxon>
        <taxon>Arthropoda</taxon>
        <taxon>Chelicerata</taxon>
        <taxon>Arachnida</taxon>
        <taxon>Acari</taxon>
        <taxon>Acariformes</taxon>
        <taxon>Sarcoptiformes</taxon>
        <taxon>Astigmata</taxon>
        <taxon>Psoroptidia</taxon>
        <taxon>Sarcoptoidea</taxon>
        <taxon>Sarcoptidae</taxon>
        <taxon>Sarcoptinae</taxon>
        <taxon>Sarcoptes</taxon>
    </lineage>
</organism>
<dbReference type="AlphaFoldDB" id="A0A132AI81"/>
<dbReference type="VEuPathDB" id="VectorBase:SSCA010497"/>
<dbReference type="OrthoDB" id="29596at2759"/>
<evidence type="ECO:0000259" key="6">
    <source>
        <dbReference type="SMART" id="SM00534"/>
    </source>
</evidence>
<feature type="domain" description="DNA mismatch repair protein MutS core" evidence="5">
    <location>
        <begin position="213"/>
        <end position="539"/>
    </location>
</feature>
<dbReference type="Pfam" id="PF05192">
    <property type="entry name" value="MutS_III"/>
    <property type="match status" value="1"/>
</dbReference>
<accession>A0A132AI81</accession>
<evidence type="ECO:0000313" key="7">
    <source>
        <dbReference type="EMBL" id="KPM10623.1"/>
    </source>
</evidence>
<dbReference type="PANTHER" id="PTHR11361:SF20">
    <property type="entry name" value="MUTS PROTEIN HOMOLOG 5"/>
    <property type="match status" value="1"/>
</dbReference>
<dbReference type="GO" id="GO:0005524">
    <property type="term" value="F:ATP binding"/>
    <property type="evidence" value="ECO:0007669"/>
    <property type="project" value="UniProtKB-KW"/>
</dbReference>
<evidence type="ECO:0000256" key="1">
    <source>
        <dbReference type="ARBA" id="ARBA00006271"/>
    </source>
</evidence>
<evidence type="ECO:0000256" key="2">
    <source>
        <dbReference type="ARBA" id="ARBA00022741"/>
    </source>
</evidence>
<comment type="similarity">
    <text evidence="1">Belongs to the DNA mismatch repair MutS family.</text>
</comment>
<dbReference type="Gene3D" id="3.40.50.300">
    <property type="entry name" value="P-loop containing nucleotide triphosphate hydrolases"/>
    <property type="match status" value="1"/>
</dbReference>
<comment type="caution">
    <text evidence="7">The sequence shown here is derived from an EMBL/GenBank/DDBJ whole genome shotgun (WGS) entry which is preliminary data.</text>
</comment>
<dbReference type="GO" id="GO:0030983">
    <property type="term" value="F:mismatched DNA binding"/>
    <property type="evidence" value="ECO:0007669"/>
    <property type="project" value="InterPro"/>
</dbReference>